<reference evidence="5" key="1">
    <citation type="submission" date="2020-04" db="EMBL/GenBank/DDBJ databases">
        <authorList>
            <person name="Zhang T."/>
        </authorList>
    </citation>
    <scope>NUCLEOTIDE SEQUENCE</scope>
    <source>
        <strain evidence="5">HKST-UBA01</strain>
    </source>
</reference>
<dbReference type="InterPro" id="IPR003439">
    <property type="entry name" value="ABC_transporter-like_ATP-bd"/>
</dbReference>
<dbReference type="Gene3D" id="3.40.50.300">
    <property type="entry name" value="P-loop containing nucleotide triphosphate hydrolases"/>
    <property type="match status" value="1"/>
</dbReference>
<dbReference type="Pfam" id="PF00005">
    <property type="entry name" value="ABC_tran"/>
    <property type="match status" value="1"/>
</dbReference>
<name>A0A956LZ51_UNCEI</name>
<dbReference type="PANTHER" id="PTHR42939:SF1">
    <property type="entry name" value="ABC TRANSPORTER ATP-BINDING PROTEIN ALBC-RELATED"/>
    <property type="match status" value="1"/>
</dbReference>
<evidence type="ECO:0000259" key="4">
    <source>
        <dbReference type="PROSITE" id="PS50893"/>
    </source>
</evidence>
<dbReference type="InterPro" id="IPR027417">
    <property type="entry name" value="P-loop_NTPase"/>
</dbReference>
<protein>
    <submittedName>
        <fullName evidence="5">ABC transporter ATP-binding protein</fullName>
    </submittedName>
</protein>
<keyword evidence="2" id="KW-0547">Nucleotide-binding</keyword>
<dbReference type="EMBL" id="JAGQHR010000082">
    <property type="protein sequence ID" value="MCA9726905.1"/>
    <property type="molecule type" value="Genomic_DNA"/>
</dbReference>
<dbReference type="GO" id="GO:0016887">
    <property type="term" value="F:ATP hydrolysis activity"/>
    <property type="evidence" value="ECO:0007669"/>
    <property type="project" value="InterPro"/>
</dbReference>
<accession>A0A956LZ51</accession>
<proteinExistence type="predicted"/>
<dbReference type="CDD" id="cd03230">
    <property type="entry name" value="ABC_DR_subfamily_A"/>
    <property type="match status" value="1"/>
</dbReference>
<dbReference type="SUPFAM" id="SSF52540">
    <property type="entry name" value="P-loop containing nucleoside triphosphate hydrolases"/>
    <property type="match status" value="1"/>
</dbReference>
<dbReference type="SMART" id="SM00382">
    <property type="entry name" value="AAA"/>
    <property type="match status" value="1"/>
</dbReference>
<sequence>MSALLVADSVTKGYGGPPVLRGLDLELVAGEGLALLGPNGAGKSTLLRLLAGLHRPERGRILLGGRPFDPRDSAQRRRIGFVSHQSLSYDGLSARENLILIARLYGLASPAGIVETALVDVGLDWVGERPVRTFSRGMSQRLSLARAFLHRPALLLLDEPMTGLDPAGCRALESLLGRLRGEGTTILMASHDLILIDPIVTAVGLLRRGRIELVSGVDPGDAARIEGLYRDTFDREGRG</sequence>
<organism evidence="5 6">
    <name type="scientific">Eiseniibacteriota bacterium</name>
    <dbReference type="NCBI Taxonomy" id="2212470"/>
    <lineage>
        <taxon>Bacteria</taxon>
        <taxon>Candidatus Eiseniibacteriota</taxon>
    </lineage>
</organism>
<evidence type="ECO:0000256" key="3">
    <source>
        <dbReference type="ARBA" id="ARBA00022840"/>
    </source>
</evidence>
<dbReference type="InterPro" id="IPR051782">
    <property type="entry name" value="ABC_Transporter_VariousFunc"/>
</dbReference>
<dbReference type="AlphaFoldDB" id="A0A956LZ51"/>
<evidence type="ECO:0000256" key="1">
    <source>
        <dbReference type="ARBA" id="ARBA00022448"/>
    </source>
</evidence>
<keyword evidence="1" id="KW-0813">Transport</keyword>
<evidence type="ECO:0000313" key="6">
    <source>
        <dbReference type="Proteomes" id="UP000697710"/>
    </source>
</evidence>
<gene>
    <name evidence="5" type="ORF">KC729_04425</name>
</gene>
<evidence type="ECO:0000313" key="5">
    <source>
        <dbReference type="EMBL" id="MCA9726905.1"/>
    </source>
</evidence>
<dbReference type="GO" id="GO:0005524">
    <property type="term" value="F:ATP binding"/>
    <property type="evidence" value="ECO:0007669"/>
    <property type="project" value="UniProtKB-KW"/>
</dbReference>
<dbReference type="InterPro" id="IPR003593">
    <property type="entry name" value="AAA+_ATPase"/>
</dbReference>
<dbReference type="PROSITE" id="PS50893">
    <property type="entry name" value="ABC_TRANSPORTER_2"/>
    <property type="match status" value="1"/>
</dbReference>
<comment type="caution">
    <text evidence="5">The sequence shown here is derived from an EMBL/GenBank/DDBJ whole genome shotgun (WGS) entry which is preliminary data.</text>
</comment>
<evidence type="ECO:0000256" key="2">
    <source>
        <dbReference type="ARBA" id="ARBA00022741"/>
    </source>
</evidence>
<reference evidence="5" key="2">
    <citation type="journal article" date="2021" name="Microbiome">
        <title>Successional dynamics and alternative stable states in a saline activated sludge microbial community over 9 years.</title>
        <authorList>
            <person name="Wang Y."/>
            <person name="Ye J."/>
            <person name="Ju F."/>
            <person name="Liu L."/>
            <person name="Boyd J.A."/>
            <person name="Deng Y."/>
            <person name="Parks D.H."/>
            <person name="Jiang X."/>
            <person name="Yin X."/>
            <person name="Woodcroft B.J."/>
            <person name="Tyson G.W."/>
            <person name="Hugenholtz P."/>
            <person name="Polz M.F."/>
            <person name="Zhang T."/>
        </authorList>
    </citation>
    <scope>NUCLEOTIDE SEQUENCE</scope>
    <source>
        <strain evidence="5">HKST-UBA01</strain>
    </source>
</reference>
<dbReference type="Proteomes" id="UP000697710">
    <property type="component" value="Unassembled WGS sequence"/>
</dbReference>
<keyword evidence="3 5" id="KW-0067">ATP-binding</keyword>
<feature type="domain" description="ABC transporter" evidence="4">
    <location>
        <begin position="5"/>
        <end position="233"/>
    </location>
</feature>
<dbReference type="PANTHER" id="PTHR42939">
    <property type="entry name" value="ABC TRANSPORTER ATP-BINDING PROTEIN ALBC-RELATED"/>
    <property type="match status" value="1"/>
</dbReference>